<dbReference type="EMBL" id="JAGTJS010000009">
    <property type="protein sequence ID" value="KAH7258235.1"/>
    <property type="molecule type" value="Genomic_DNA"/>
</dbReference>
<keyword evidence="4" id="KW-1185">Reference proteome</keyword>
<dbReference type="OrthoDB" id="5118341at2759"/>
<evidence type="ECO:0000313" key="3">
    <source>
        <dbReference type="EMBL" id="KAH7258235.1"/>
    </source>
</evidence>
<evidence type="ECO:0000256" key="2">
    <source>
        <dbReference type="SAM" id="Phobius"/>
    </source>
</evidence>
<name>A0A9P9HIJ4_FUSSL</name>
<gene>
    <name evidence="3" type="ORF">B0J15DRAFT_294235</name>
</gene>
<keyword evidence="2" id="KW-0812">Transmembrane</keyword>
<feature type="transmembrane region" description="Helical" evidence="2">
    <location>
        <begin position="297"/>
        <end position="320"/>
    </location>
</feature>
<proteinExistence type="predicted"/>
<comment type="caution">
    <text evidence="3">The sequence shown here is derived from an EMBL/GenBank/DDBJ whole genome shotgun (WGS) entry which is preliminary data.</text>
</comment>
<accession>A0A9P9HIJ4</accession>
<feature type="region of interest" description="Disordered" evidence="1">
    <location>
        <begin position="1"/>
        <end position="45"/>
    </location>
</feature>
<evidence type="ECO:0000256" key="1">
    <source>
        <dbReference type="SAM" id="MobiDB-lite"/>
    </source>
</evidence>
<organism evidence="3 4">
    <name type="scientific">Fusarium solani</name>
    <name type="common">Filamentous fungus</name>
    <dbReference type="NCBI Taxonomy" id="169388"/>
    <lineage>
        <taxon>Eukaryota</taxon>
        <taxon>Fungi</taxon>
        <taxon>Dikarya</taxon>
        <taxon>Ascomycota</taxon>
        <taxon>Pezizomycotina</taxon>
        <taxon>Sordariomycetes</taxon>
        <taxon>Hypocreomycetidae</taxon>
        <taxon>Hypocreales</taxon>
        <taxon>Nectriaceae</taxon>
        <taxon>Fusarium</taxon>
        <taxon>Fusarium solani species complex</taxon>
    </lineage>
</organism>
<dbReference type="AlphaFoldDB" id="A0A9P9HIJ4"/>
<dbReference type="Proteomes" id="UP000736672">
    <property type="component" value="Unassembled WGS sequence"/>
</dbReference>
<keyword evidence="2" id="KW-0472">Membrane</keyword>
<sequence>MSDISETSSRQIRHGRSDIMGDEMTISEASSHRSRHARSDSSRAEIRNMMKSIERKRGSTDEHILAVVRARSVEGLLEKYNQSQPSSRKLIGKAKERSAVTVTCLDHLQAWIEHITNIIKCRKIKIIVSCLVDDLNMHIEKRVRKLELYRCGYGENADLNNFVTGWSTYRGIRFDEWDGQGDKELWFGPGMAIKVDPRRSSLWSPTDSSFTANNEDKDTLRRYFEGLQSIPMEGNWWQKWKSAISLILGVLGGGAKLAVSMNVTAAGAYIHYQSWTGSSVKLGCGGMKASMEASGGAVLVGAGIAAAVYFIPWDVVLGWMDSLFSWLWEGFKSMVSKFWEWMKSFWASNPTKEQQMQVGIPRPMGF</sequence>
<feature type="compositionally biased region" description="Polar residues" evidence="1">
    <location>
        <begin position="1"/>
        <end position="10"/>
    </location>
</feature>
<evidence type="ECO:0000313" key="4">
    <source>
        <dbReference type="Proteomes" id="UP000736672"/>
    </source>
</evidence>
<protein>
    <submittedName>
        <fullName evidence="3">Uncharacterized protein</fullName>
    </submittedName>
</protein>
<reference evidence="3" key="1">
    <citation type="journal article" date="2021" name="Nat. Commun.">
        <title>Genetic determinants of endophytism in the Arabidopsis root mycobiome.</title>
        <authorList>
            <person name="Mesny F."/>
            <person name="Miyauchi S."/>
            <person name="Thiergart T."/>
            <person name="Pickel B."/>
            <person name="Atanasova L."/>
            <person name="Karlsson M."/>
            <person name="Huettel B."/>
            <person name="Barry K.W."/>
            <person name="Haridas S."/>
            <person name="Chen C."/>
            <person name="Bauer D."/>
            <person name="Andreopoulos W."/>
            <person name="Pangilinan J."/>
            <person name="LaButti K."/>
            <person name="Riley R."/>
            <person name="Lipzen A."/>
            <person name="Clum A."/>
            <person name="Drula E."/>
            <person name="Henrissat B."/>
            <person name="Kohler A."/>
            <person name="Grigoriev I.V."/>
            <person name="Martin F.M."/>
            <person name="Hacquard S."/>
        </authorList>
    </citation>
    <scope>NUCLEOTIDE SEQUENCE</scope>
    <source>
        <strain evidence="3">FSSC 5 MPI-SDFR-AT-0091</strain>
    </source>
</reference>
<keyword evidence="2" id="KW-1133">Transmembrane helix</keyword>